<keyword evidence="9" id="KW-1185">Reference proteome</keyword>
<keyword evidence="6 7" id="KW-0413">Isomerase</keyword>
<evidence type="ECO:0000256" key="1">
    <source>
        <dbReference type="ARBA" id="ARBA00000971"/>
    </source>
</evidence>
<dbReference type="GO" id="GO:0007052">
    <property type="term" value="P:mitotic spindle organization"/>
    <property type="evidence" value="ECO:0007669"/>
    <property type="project" value="TreeGrafter"/>
</dbReference>
<gene>
    <name evidence="8" type="primary">ppp2r4</name>
    <name evidence="8" type="ORF">PPL_03599</name>
</gene>
<evidence type="ECO:0000313" key="9">
    <source>
        <dbReference type="Proteomes" id="UP000001396"/>
    </source>
</evidence>
<comment type="function">
    <text evidence="7">PPIases accelerate the folding of proteins. It catalyzes the cis-trans isomerization of proline imidic peptide bonds in oligopeptides.</text>
</comment>
<dbReference type="GO" id="GO:0005634">
    <property type="term" value="C:nucleus"/>
    <property type="evidence" value="ECO:0007669"/>
    <property type="project" value="TreeGrafter"/>
</dbReference>
<evidence type="ECO:0000256" key="7">
    <source>
        <dbReference type="RuleBase" id="RU361210"/>
    </source>
</evidence>
<dbReference type="PIRSF" id="PIRSF016325">
    <property type="entry name" value="Phstyr_phstse_ac"/>
    <property type="match status" value="1"/>
</dbReference>
<comment type="subcellular location">
    <subcellularLocation>
        <location evidence="2 7">Cytoplasm</location>
    </subcellularLocation>
</comment>
<dbReference type="PANTHER" id="PTHR10012">
    <property type="entry name" value="SERINE/THREONINE-PROTEIN PHOSPHATASE 2A REGULATORY SUBUNIT B"/>
    <property type="match status" value="1"/>
</dbReference>
<dbReference type="GeneID" id="31359086"/>
<evidence type="ECO:0000256" key="2">
    <source>
        <dbReference type="ARBA" id="ARBA00004496"/>
    </source>
</evidence>
<proteinExistence type="inferred from homology"/>
<dbReference type="EC" id="5.2.1.8" evidence="7"/>
<dbReference type="FunCoup" id="D3B586">
    <property type="interactions" value="243"/>
</dbReference>
<keyword evidence="4 7" id="KW-0963">Cytoplasm</keyword>
<dbReference type="InParanoid" id="D3B586"/>
<dbReference type="AlphaFoldDB" id="D3B586"/>
<dbReference type="RefSeq" id="XP_020435568.1">
    <property type="nucleotide sequence ID" value="XM_020574526.1"/>
</dbReference>
<evidence type="ECO:0000256" key="5">
    <source>
        <dbReference type="ARBA" id="ARBA00023110"/>
    </source>
</evidence>
<dbReference type="GO" id="GO:0003755">
    <property type="term" value="F:peptidyl-prolyl cis-trans isomerase activity"/>
    <property type="evidence" value="ECO:0007669"/>
    <property type="project" value="UniProtKB-KW"/>
</dbReference>
<dbReference type="Gene3D" id="1.20.120.1150">
    <property type="match status" value="1"/>
</dbReference>
<dbReference type="InterPro" id="IPR037218">
    <property type="entry name" value="PTPA_sf"/>
</dbReference>
<dbReference type="OMA" id="SWIKINA"/>
<comment type="caution">
    <text evidence="8">The sequence shown here is derived from an EMBL/GenBank/DDBJ whole genome shotgun (WGS) entry which is preliminary data.</text>
</comment>
<dbReference type="STRING" id="670386.D3B586"/>
<protein>
    <recommendedName>
        <fullName evidence="7">Serine/threonine-protein phosphatase 2A activator</fullName>
        <ecNumber evidence="7">5.2.1.8</ecNumber>
    </recommendedName>
    <alternativeName>
        <fullName evidence="7">Phosphotyrosyl phosphatase activator</fullName>
    </alternativeName>
</protein>
<dbReference type="GO" id="GO:0008160">
    <property type="term" value="F:protein tyrosine phosphatase activator activity"/>
    <property type="evidence" value="ECO:0007669"/>
    <property type="project" value="TreeGrafter"/>
</dbReference>
<dbReference type="InterPro" id="IPR043170">
    <property type="entry name" value="PTPA_C_lid"/>
</dbReference>
<evidence type="ECO:0000313" key="8">
    <source>
        <dbReference type="EMBL" id="EFA83451.1"/>
    </source>
</evidence>
<comment type="similarity">
    <text evidence="3 7">Belongs to the PTPA-type PPIase family.</text>
</comment>
<evidence type="ECO:0000256" key="6">
    <source>
        <dbReference type="ARBA" id="ARBA00023235"/>
    </source>
</evidence>
<dbReference type="SUPFAM" id="SSF140984">
    <property type="entry name" value="PTPA-like"/>
    <property type="match status" value="1"/>
</dbReference>
<dbReference type="CDD" id="cd04087">
    <property type="entry name" value="PTPA"/>
    <property type="match status" value="1"/>
</dbReference>
<comment type="catalytic activity">
    <reaction evidence="1 7">
        <text>[protein]-peptidylproline (omega=180) = [protein]-peptidylproline (omega=0)</text>
        <dbReference type="Rhea" id="RHEA:16237"/>
        <dbReference type="Rhea" id="RHEA-COMP:10747"/>
        <dbReference type="Rhea" id="RHEA-COMP:10748"/>
        <dbReference type="ChEBI" id="CHEBI:83833"/>
        <dbReference type="ChEBI" id="CHEBI:83834"/>
        <dbReference type="EC" id="5.2.1.8"/>
    </reaction>
</comment>
<name>D3B586_HETP5</name>
<dbReference type="Pfam" id="PF03095">
    <property type="entry name" value="PTPA"/>
    <property type="match status" value="1"/>
</dbReference>
<dbReference type="GO" id="GO:0000159">
    <property type="term" value="C:protein phosphatase type 2A complex"/>
    <property type="evidence" value="ECO:0007669"/>
    <property type="project" value="TreeGrafter"/>
</dbReference>
<keyword evidence="5 7" id="KW-0697">Rotamase</keyword>
<evidence type="ECO:0000256" key="3">
    <source>
        <dbReference type="ARBA" id="ARBA00011019"/>
    </source>
</evidence>
<reference evidence="8 9" key="1">
    <citation type="journal article" date="2011" name="Genome Res.">
        <title>Phylogeny-wide analysis of social amoeba genomes highlights ancient origins for complex intercellular communication.</title>
        <authorList>
            <person name="Heidel A.J."/>
            <person name="Lawal H.M."/>
            <person name="Felder M."/>
            <person name="Schilde C."/>
            <person name="Helps N.R."/>
            <person name="Tunggal B."/>
            <person name="Rivero F."/>
            <person name="John U."/>
            <person name="Schleicher M."/>
            <person name="Eichinger L."/>
            <person name="Platzer M."/>
            <person name="Noegel A.A."/>
            <person name="Schaap P."/>
            <person name="Gloeckner G."/>
        </authorList>
    </citation>
    <scope>NUCLEOTIDE SEQUENCE [LARGE SCALE GENOMIC DNA]</scope>
    <source>
        <strain evidence="9">ATCC 26659 / Pp 5 / PN500</strain>
    </source>
</reference>
<dbReference type="PANTHER" id="PTHR10012:SF0">
    <property type="entry name" value="SERINE_THREONINE-PROTEIN PHOSPHATASE 2A ACTIVATOR"/>
    <property type="match status" value="1"/>
</dbReference>
<accession>D3B586</accession>
<dbReference type="GO" id="GO:0005737">
    <property type="term" value="C:cytoplasm"/>
    <property type="evidence" value="ECO:0007669"/>
    <property type="project" value="UniProtKB-SubCell"/>
</dbReference>
<dbReference type="Proteomes" id="UP000001396">
    <property type="component" value="Unassembled WGS sequence"/>
</dbReference>
<evidence type="ECO:0000256" key="4">
    <source>
        <dbReference type="ARBA" id="ARBA00022490"/>
    </source>
</evidence>
<dbReference type="InterPro" id="IPR004327">
    <property type="entry name" value="Phstyr_phstse_ac"/>
</dbReference>
<sequence length="296" mass="33477">MSTSSTSNEEFVTPMKLPASHQYVVPSKVITSPVELNQFLASNTAKSLLLFIQRLGDIVVSKSNSYQCNVSNTVNTMIEVLNQVNQWIDEIPPLSQPMRYGNKAYRTWNQRLLDNVEELHKRFVPESMHSAIQELSPYLIDAMGNATRLDYGTGHELHFVAWLYCLRAVGVVGVDDETALVLKVFPTYLTLIRKLQRIYGLEPAGTHGVWSLDDYQFIPFIWGAAQLTDTTFKPIDILSSAIIDQNYENYIGAASWSKIHQGMMKKFYAEVLELKKLSLASTQLVDTNPVRIQLVN</sequence>
<dbReference type="EMBL" id="ADBJ01000015">
    <property type="protein sequence ID" value="EFA83451.1"/>
    <property type="molecule type" value="Genomic_DNA"/>
</dbReference>
<organism evidence="8 9">
    <name type="scientific">Heterostelium pallidum (strain ATCC 26659 / Pp 5 / PN500)</name>
    <name type="common">Cellular slime mold</name>
    <name type="synonym">Polysphondylium pallidum</name>
    <dbReference type="NCBI Taxonomy" id="670386"/>
    <lineage>
        <taxon>Eukaryota</taxon>
        <taxon>Amoebozoa</taxon>
        <taxon>Evosea</taxon>
        <taxon>Eumycetozoa</taxon>
        <taxon>Dictyostelia</taxon>
        <taxon>Acytosteliales</taxon>
        <taxon>Acytosteliaceae</taxon>
        <taxon>Heterostelium</taxon>
    </lineage>
</organism>